<reference evidence="1" key="1">
    <citation type="submission" date="2024-09" db="EMBL/GenBank/DDBJ databases">
        <title>Draft Genome Sequences of Neofusicoccum parvum.</title>
        <authorList>
            <person name="Ashida A."/>
            <person name="Camagna M."/>
            <person name="Tanaka A."/>
            <person name="Takemoto D."/>
        </authorList>
    </citation>
    <scope>NUCLEOTIDE SEQUENCE</scope>
    <source>
        <strain evidence="1">PPO83</strain>
    </source>
</reference>
<dbReference type="EMBL" id="BSXG01000023">
    <property type="protein sequence ID" value="GME25830.1"/>
    <property type="molecule type" value="Genomic_DNA"/>
</dbReference>
<comment type="caution">
    <text evidence="1">The sequence shown here is derived from an EMBL/GenBank/DDBJ whole genome shotgun (WGS) entry which is preliminary data.</text>
</comment>
<accession>A0ACB5RZ52</accession>
<organism evidence="1 2">
    <name type="scientific">Neofusicoccum parvum</name>
    <dbReference type="NCBI Taxonomy" id="310453"/>
    <lineage>
        <taxon>Eukaryota</taxon>
        <taxon>Fungi</taxon>
        <taxon>Dikarya</taxon>
        <taxon>Ascomycota</taxon>
        <taxon>Pezizomycotina</taxon>
        <taxon>Dothideomycetes</taxon>
        <taxon>Dothideomycetes incertae sedis</taxon>
        <taxon>Botryosphaeriales</taxon>
        <taxon>Botryosphaeriaceae</taxon>
        <taxon>Neofusicoccum</taxon>
    </lineage>
</organism>
<keyword evidence="2" id="KW-1185">Reference proteome</keyword>
<evidence type="ECO:0000313" key="1">
    <source>
        <dbReference type="EMBL" id="GME25830.1"/>
    </source>
</evidence>
<dbReference type="Proteomes" id="UP001165186">
    <property type="component" value="Unassembled WGS sequence"/>
</dbReference>
<gene>
    <name evidence="1" type="primary">g2704</name>
    <name evidence="1" type="ORF">NpPPO83_00002704</name>
</gene>
<sequence length="445" mass="47572">MPPYDSDSSGDEASDYTETNVLLGYASKDPTDDTFSQLGGHPTWLDAAHPPSFTLTKCPTCAAPMPLLLQLNGDLPQHFPGHSRRLYIFACRRKTCARAPTGAARALRAVKPDAALAAAERRKNEADAARRAADAAADAERRRQQGALGSALFGGPTPAEARSANPFAANPFAAAAAAPANPFASPPAGLAAVPAQAPGAAKAAEELPATFAQKARIAGEKEEEKEKAAGAVKQPFEAWPADAAALARPYPRYHLDADYEALGPEDDAIPANARLDPDAEEPAEEPAGKSGGGKEDKETFESLMDKTFQRFADRLAQNPEQVLRYEWRGEPLLYSRTDAVGKMLATEDEDEDEEQGGKVKTVGGRKGIPRCGNCGGERVFEMQLTPRAIAELEAEELGLDGMEWGAVIVGVCGKDCVAKDVKDGEVGYLEEWVGVQWEEVTERRK</sequence>
<proteinExistence type="predicted"/>
<evidence type="ECO:0000313" key="2">
    <source>
        <dbReference type="Proteomes" id="UP001165186"/>
    </source>
</evidence>
<protein>
    <submittedName>
        <fullName evidence="1">Uncharacterized protein</fullName>
    </submittedName>
</protein>
<name>A0ACB5RZ52_9PEZI</name>